<evidence type="ECO:0000313" key="2">
    <source>
        <dbReference type="EMBL" id="MEB2580267.1"/>
    </source>
</evidence>
<dbReference type="InterPro" id="IPR029116">
    <property type="entry name" value="Ntox22"/>
</dbReference>
<gene>
    <name evidence="2" type="ORF">SB593_15030</name>
</gene>
<protein>
    <submittedName>
        <fullName evidence="2">Polymorphic toxin type 22 domain-containing protein</fullName>
    </submittedName>
</protein>
<reference evidence="2 3" key="1">
    <citation type="journal article" date="2023" name="Front. Microbiol.">
        <title>Genomic analyses of Burkholderia respiratory isolates indicates two evolutionarily distinct B. anthina clades.</title>
        <authorList>
            <person name="Pham A."/>
            <person name="Volmer J.G."/>
            <person name="Chambers D.C."/>
            <person name="Smith D.J."/>
            <person name="Reid D.W."/>
            <person name="Burr L."/>
            <person name="Wells T.J."/>
        </authorList>
    </citation>
    <scope>NUCLEOTIDE SEQUENCE [LARGE SCALE GENOMIC DNA]</scope>
    <source>
        <strain evidence="2 3">BCCIQ07A</strain>
    </source>
</reference>
<keyword evidence="3" id="KW-1185">Reference proteome</keyword>
<name>A0ABU5WMR7_9BURK</name>
<evidence type="ECO:0000259" key="1">
    <source>
        <dbReference type="Pfam" id="PF15527"/>
    </source>
</evidence>
<organism evidence="2 3">
    <name type="scientific">Burkholderia anthinoferrum</name>
    <dbReference type="NCBI Taxonomy" id="3090833"/>
    <lineage>
        <taxon>Bacteria</taxon>
        <taxon>Pseudomonadati</taxon>
        <taxon>Pseudomonadota</taxon>
        <taxon>Betaproteobacteria</taxon>
        <taxon>Burkholderiales</taxon>
        <taxon>Burkholderiaceae</taxon>
        <taxon>Burkholderia</taxon>
    </lineage>
</organism>
<proteinExistence type="predicted"/>
<dbReference type="Pfam" id="PF13332">
    <property type="entry name" value="Fil_haemagg_2"/>
    <property type="match status" value="1"/>
</dbReference>
<dbReference type="Proteomes" id="UP001304467">
    <property type="component" value="Unassembled WGS sequence"/>
</dbReference>
<feature type="domain" description="Bacterial toxin 22" evidence="1">
    <location>
        <begin position="113"/>
        <end position="241"/>
    </location>
</feature>
<dbReference type="Pfam" id="PF15527">
    <property type="entry name" value="Ntox22"/>
    <property type="match status" value="1"/>
</dbReference>
<accession>A0ABU5WMR7</accession>
<dbReference type="EMBL" id="JAWRLE010000021">
    <property type="protein sequence ID" value="MEB2580267.1"/>
    <property type="molecule type" value="Genomic_DNA"/>
</dbReference>
<sequence length="241" mass="24387">MGEQRYEIRFGERNSVGACFLYLRDGGFCAKKMILDGDTNIIGSNVKGNHVNADVGGNLNIVSVQDTLSSAAHQSSSGGGFSISQGGASASFSQSKGNASGSYAGVNEQGRGLAPDYMTVNVGALSGNVSGTVNLYDGSTYVSGGVSMTNPSSVSYRPGVSSTIGYILGADTVTKAGNFLTGDGNQAFISVPTPFGVNVIGAITHAYGGSTAVEFGIGQPGSISFGVMPWGHSSEVTGHGK</sequence>
<dbReference type="InterPro" id="IPR025157">
    <property type="entry name" value="Hemagglutinin_rpt"/>
</dbReference>
<evidence type="ECO:0000313" key="3">
    <source>
        <dbReference type="Proteomes" id="UP001304467"/>
    </source>
</evidence>
<comment type="caution">
    <text evidence="2">The sequence shown here is derived from an EMBL/GenBank/DDBJ whole genome shotgun (WGS) entry which is preliminary data.</text>
</comment>